<reference evidence="1" key="1">
    <citation type="journal article" date="2015" name="Nature">
        <title>Complex archaea that bridge the gap between prokaryotes and eukaryotes.</title>
        <authorList>
            <person name="Spang A."/>
            <person name="Saw J.H."/>
            <person name="Jorgensen S.L."/>
            <person name="Zaremba-Niedzwiedzka K."/>
            <person name="Martijn J."/>
            <person name="Lind A.E."/>
            <person name="van Eijk R."/>
            <person name="Schleper C."/>
            <person name="Guy L."/>
            <person name="Ettema T.J."/>
        </authorList>
    </citation>
    <scope>NUCLEOTIDE SEQUENCE</scope>
</reference>
<accession>A0A0F9INJ0</accession>
<protein>
    <recommendedName>
        <fullName evidence="2">ERF family protein</fullName>
    </recommendedName>
</protein>
<gene>
    <name evidence="1" type="ORF">LCGC14_1557720</name>
</gene>
<evidence type="ECO:0000313" key="1">
    <source>
        <dbReference type="EMBL" id="KKM48501.1"/>
    </source>
</evidence>
<proteinExistence type="predicted"/>
<comment type="caution">
    <text evidence="1">The sequence shown here is derived from an EMBL/GenBank/DDBJ whole genome shotgun (WGS) entry which is preliminary data.</text>
</comment>
<dbReference type="EMBL" id="LAZR01011995">
    <property type="protein sequence ID" value="KKM48501.1"/>
    <property type="molecule type" value="Genomic_DNA"/>
</dbReference>
<evidence type="ECO:0008006" key="2">
    <source>
        <dbReference type="Google" id="ProtNLM"/>
    </source>
</evidence>
<sequence length="291" mass="32741">MPPETEKPTELAETVAEPMPIVEHADAPPLATQQPTDIIGLLDRAIQQGAPIETIERLEAMHVRTIERIAVVEFNRAKAQFQADCPPLIRRHKNAAYTRVNQAGVTVASTYTSLEDLETTVRPSLTKNGFSWDWGNMEEDVEKRQLSMPFILTHIGGHHKVNRATLPTTPGAGAEMKKTTEQQIRFSVVTYLQRLSMRLGLGLGGGEYDDDGANSGTETVEVISEAQYQKLDAFMRDVKANQKDFYAYFKIKDVKELPANRYEEAMRILDRKWKKIQANVESTKEERGEAP</sequence>
<dbReference type="AlphaFoldDB" id="A0A0F9INJ0"/>
<organism evidence="1">
    <name type="scientific">marine sediment metagenome</name>
    <dbReference type="NCBI Taxonomy" id="412755"/>
    <lineage>
        <taxon>unclassified sequences</taxon>
        <taxon>metagenomes</taxon>
        <taxon>ecological metagenomes</taxon>
    </lineage>
</organism>
<name>A0A0F9INJ0_9ZZZZ</name>